<dbReference type="SUPFAM" id="SSF56024">
    <property type="entry name" value="Phospholipase D/nuclease"/>
    <property type="match status" value="2"/>
</dbReference>
<evidence type="ECO:0000256" key="1">
    <source>
        <dbReference type="ARBA" id="ARBA00022553"/>
    </source>
</evidence>
<dbReference type="SUPFAM" id="SSF140356">
    <property type="entry name" value="PPK N-terminal domain-like"/>
    <property type="match status" value="1"/>
</dbReference>
<evidence type="ECO:0000259" key="10">
    <source>
        <dbReference type="Pfam" id="PF13090"/>
    </source>
</evidence>
<feature type="binding site" evidence="6">
    <location>
        <position position="416"/>
    </location>
    <ligand>
        <name>Mg(2+)</name>
        <dbReference type="ChEBI" id="CHEBI:18420"/>
    </ligand>
</feature>
<feature type="binding site" evidence="6">
    <location>
        <position position="576"/>
    </location>
    <ligand>
        <name>ATP</name>
        <dbReference type="ChEBI" id="CHEBI:30616"/>
    </ligand>
</feature>
<evidence type="ECO:0000256" key="7">
    <source>
        <dbReference type="RuleBase" id="RU003800"/>
    </source>
</evidence>
<dbReference type="NCBIfam" id="NF003917">
    <property type="entry name" value="PRK05443.1-1"/>
    <property type="match status" value="1"/>
</dbReference>
<dbReference type="AlphaFoldDB" id="A0A380N1R0"/>
<evidence type="ECO:0000259" key="9">
    <source>
        <dbReference type="Pfam" id="PF13089"/>
    </source>
</evidence>
<comment type="function">
    <text evidence="6 7">Catalyzes the reversible transfer of the terminal phosphate of ATP to form a long-chain polyphosphate (polyP).</text>
</comment>
<dbReference type="Pfam" id="PF02503">
    <property type="entry name" value="PP_kinase"/>
    <property type="match status" value="1"/>
</dbReference>
<dbReference type="Proteomes" id="UP000254575">
    <property type="component" value="Unassembled WGS sequence"/>
</dbReference>
<dbReference type="InterPro" id="IPR025200">
    <property type="entry name" value="PPK_C_dom2"/>
</dbReference>
<evidence type="ECO:0000256" key="3">
    <source>
        <dbReference type="ARBA" id="ARBA00022741"/>
    </source>
</evidence>
<comment type="similarity">
    <text evidence="6 7">Belongs to the polyphosphate kinase 1 (PPK1) family.</text>
</comment>
<keyword evidence="13" id="KW-1185">Reference proteome</keyword>
<keyword evidence="6" id="KW-0479">Metal-binding</keyword>
<dbReference type="SUPFAM" id="SSF143724">
    <property type="entry name" value="PHP14-like"/>
    <property type="match status" value="1"/>
</dbReference>
<dbReference type="PANTHER" id="PTHR30218:SF0">
    <property type="entry name" value="POLYPHOSPHATE KINASE"/>
    <property type="match status" value="1"/>
</dbReference>
<evidence type="ECO:0000256" key="4">
    <source>
        <dbReference type="ARBA" id="ARBA00022777"/>
    </source>
</evidence>
<keyword evidence="2 6" id="KW-0808">Transferase</keyword>
<gene>
    <name evidence="6 12" type="primary">ppk</name>
    <name evidence="12" type="ORF">NCTC10717_01977</name>
</gene>
<feature type="binding site" evidence="6">
    <location>
        <position position="604"/>
    </location>
    <ligand>
        <name>ATP</name>
        <dbReference type="ChEBI" id="CHEBI:30616"/>
    </ligand>
</feature>
<evidence type="ECO:0000256" key="6">
    <source>
        <dbReference type="HAMAP-Rule" id="MF_00347"/>
    </source>
</evidence>
<evidence type="ECO:0000256" key="5">
    <source>
        <dbReference type="ARBA" id="ARBA00022840"/>
    </source>
</evidence>
<keyword evidence="5 6" id="KW-0067">ATP-binding</keyword>
<feature type="binding site" evidence="6">
    <location>
        <position position="58"/>
    </location>
    <ligand>
        <name>ATP</name>
        <dbReference type="ChEBI" id="CHEBI:30616"/>
    </ligand>
</feature>
<organism evidence="12 13">
    <name type="scientific">Suttonella indologenes</name>
    <dbReference type="NCBI Taxonomy" id="13276"/>
    <lineage>
        <taxon>Bacteria</taxon>
        <taxon>Pseudomonadati</taxon>
        <taxon>Pseudomonadota</taxon>
        <taxon>Gammaproteobacteria</taxon>
        <taxon>Cardiobacteriales</taxon>
        <taxon>Cardiobacteriaceae</taxon>
        <taxon>Suttonella</taxon>
    </lineage>
</organism>
<dbReference type="HAMAP" id="MF_00347">
    <property type="entry name" value="Polyphosphate_kinase"/>
    <property type="match status" value="1"/>
</dbReference>
<dbReference type="EC" id="2.7.4.1" evidence="6 7"/>
<evidence type="ECO:0000256" key="2">
    <source>
        <dbReference type="ARBA" id="ARBA00022679"/>
    </source>
</evidence>
<feature type="domain" description="Polyphosphate kinase C-terminal" evidence="11">
    <location>
        <begin position="340"/>
        <end position="506"/>
    </location>
</feature>
<keyword evidence="3 6" id="KW-0547">Nucleotide-binding</keyword>
<keyword evidence="1 6" id="KW-0597">Phosphoprotein</keyword>
<dbReference type="Pfam" id="PF13089">
    <property type="entry name" value="PP_kinase_N"/>
    <property type="match status" value="1"/>
</dbReference>
<dbReference type="NCBIfam" id="NF003921">
    <property type="entry name" value="PRK05443.2-2"/>
    <property type="match status" value="1"/>
</dbReference>
<dbReference type="NCBIfam" id="TIGR03705">
    <property type="entry name" value="poly_P_kin"/>
    <property type="match status" value="1"/>
</dbReference>
<keyword evidence="6" id="KW-0460">Magnesium</keyword>
<dbReference type="Gene3D" id="3.30.1840.10">
    <property type="entry name" value="Polyphosphate kinase middle domain"/>
    <property type="match status" value="1"/>
</dbReference>
<dbReference type="InterPro" id="IPR003414">
    <property type="entry name" value="PP_kinase"/>
</dbReference>
<dbReference type="OrthoDB" id="9761456at2"/>
<keyword evidence="4 6" id="KW-0418">Kinase</keyword>
<dbReference type="GO" id="GO:0006799">
    <property type="term" value="P:polyphosphate biosynthetic process"/>
    <property type="evidence" value="ECO:0007669"/>
    <property type="project" value="UniProtKB-UniRule"/>
</dbReference>
<dbReference type="GO" id="GO:0008976">
    <property type="term" value="F:polyphosphate kinase activity"/>
    <property type="evidence" value="ECO:0007669"/>
    <property type="project" value="UniProtKB-UniRule"/>
</dbReference>
<sequence length="711" mass="81504">MTEATSQTIDINTADPKSIYLNRELTWLAFNERVLFEATRSHNPLLERVKFLAIVNNNLDEFFMKRIGGLKQQVAARIHSLSADGRSAQEQIDLCYAKVREIEQQIAKVWKQLQNELKKERIEVTRFAQLSKNKQAQLREYFAENIYPLLTPQAMDPAHPFPFVSNLSLNLLIKLNYPDSNRSSIARVKVPVGQGSKRFINTQDPNSYVFITIEDLIINNLDLLFPNMIVQKVDLFRVTRNAITEKNEENAADLLELIEDELIERRFAPIVRMQYDNNMDPVHKGMLSAELQLQEDKDTFAASGLMEMRDLFEIAGIERNDLKFAPHHPVDHEFFAGEDNIFHAIRKNGPFLTQYPYESFNSTVERLLADASRDPKVIGIKMTIYRTSSDSKIISHLVEASRNGKQVTVVVEVKARFDESANIRWANYLEEAGIHVTYGIVGLKTHAKIIHIIRQDYDGLRRYTHIGTGNYHSGTARQYSDFGFFTADKAVGEDLTELFNYLTTGYSPNREYQRILPAPRHMKAGLLERIGREIAFAQEGKKALIRLKTNALEDVDIVNALYRASQAGVKIQLIVRDSCRLIAGVAGLSENISVTSIVGRFLEHARIYYFYNGGEEEYFIGSADLMHRNLESRVEVLVSIEKTGIRNKLNHFLESQLSDNKNAWLMRPDGSYQLRHNPKTKLGSQERFINDAQKRYKEAHSLRLRKTKSLT</sequence>
<comment type="cofactor">
    <cofactor evidence="6">
        <name>Mg(2+)</name>
        <dbReference type="ChEBI" id="CHEBI:18420"/>
    </cofactor>
</comment>
<dbReference type="InterPro" id="IPR041108">
    <property type="entry name" value="PP_kinase_C_1"/>
</dbReference>
<dbReference type="RefSeq" id="WP_115219088.1">
    <property type="nucleotide sequence ID" value="NZ_UHIA01000004.1"/>
</dbReference>
<feature type="domain" description="Polyphosphate kinase middle" evidence="8">
    <location>
        <begin position="134"/>
        <end position="314"/>
    </location>
</feature>
<comment type="catalytic activity">
    <reaction evidence="6 7">
        <text>[phosphate](n) + ATP = [phosphate](n+1) + ADP</text>
        <dbReference type="Rhea" id="RHEA:19573"/>
        <dbReference type="Rhea" id="RHEA-COMP:9859"/>
        <dbReference type="Rhea" id="RHEA-COMP:14280"/>
        <dbReference type="ChEBI" id="CHEBI:16838"/>
        <dbReference type="ChEBI" id="CHEBI:30616"/>
        <dbReference type="ChEBI" id="CHEBI:456216"/>
        <dbReference type="EC" id="2.7.4.1"/>
    </reaction>
</comment>
<dbReference type="PANTHER" id="PTHR30218">
    <property type="entry name" value="POLYPHOSPHATE KINASE"/>
    <property type="match status" value="1"/>
</dbReference>
<feature type="domain" description="Polyphosphate kinase N-terminal" evidence="9">
    <location>
        <begin position="20"/>
        <end position="124"/>
    </location>
</feature>
<dbReference type="InterPro" id="IPR036830">
    <property type="entry name" value="PP_kinase_middle_dom_sf"/>
</dbReference>
<dbReference type="GO" id="GO:0046872">
    <property type="term" value="F:metal ion binding"/>
    <property type="evidence" value="ECO:0007669"/>
    <property type="project" value="UniProtKB-KW"/>
</dbReference>
<feature type="binding site" evidence="6">
    <location>
        <position position="479"/>
    </location>
    <ligand>
        <name>ATP</name>
        <dbReference type="ChEBI" id="CHEBI:30616"/>
    </ligand>
</feature>
<dbReference type="PIRSF" id="PIRSF015589">
    <property type="entry name" value="PP_kinase"/>
    <property type="match status" value="1"/>
</dbReference>
<dbReference type="CDD" id="cd09168">
    <property type="entry name" value="PLDc_PaPPK1_C2_like"/>
    <property type="match status" value="1"/>
</dbReference>
<dbReference type="InterPro" id="IPR025198">
    <property type="entry name" value="PPK_N_dom"/>
</dbReference>
<dbReference type="InterPro" id="IPR036832">
    <property type="entry name" value="PPK_N_dom_sf"/>
</dbReference>
<dbReference type="Gene3D" id="3.30.870.10">
    <property type="entry name" value="Endonuclease Chain A"/>
    <property type="match status" value="2"/>
</dbReference>
<reference evidence="12 13" key="1">
    <citation type="submission" date="2018-06" db="EMBL/GenBank/DDBJ databases">
        <authorList>
            <consortium name="Pathogen Informatics"/>
            <person name="Doyle S."/>
        </authorList>
    </citation>
    <scope>NUCLEOTIDE SEQUENCE [LARGE SCALE GENOMIC DNA]</scope>
    <source>
        <strain evidence="12 13">NCTC10717</strain>
    </source>
</reference>
<evidence type="ECO:0000313" key="12">
    <source>
        <dbReference type="EMBL" id="SUO98236.1"/>
    </source>
</evidence>
<name>A0A380N1R0_9GAMM</name>
<dbReference type="Pfam" id="PF13090">
    <property type="entry name" value="PP_kinase_C"/>
    <property type="match status" value="1"/>
</dbReference>
<evidence type="ECO:0000259" key="11">
    <source>
        <dbReference type="Pfam" id="PF17941"/>
    </source>
</evidence>
<dbReference type="EMBL" id="UHIA01000004">
    <property type="protein sequence ID" value="SUO98236.1"/>
    <property type="molecule type" value="Genomic_DNA"/>
</dbReference>
<evidence type="ECO:0000313" key="13">
    <source>
        <dbReference type="Proteomes" id="UP000254575"/>
    </source>
</evidence>
<feature type="domain" description="Polyphosphate kinase C-terminal" evidence="10">
    <location>
        <begin position="518"/>
        <end position="684"/>
    </location>
</feature>
<dbReference type="Gene3D" id="1.20.58.310">
    <property type="entry name" value="Polyphosphate kinase N-terminal domain"/>
    <property type="match status" value="1"/>
</dbReference>
<feature type="active site" description="Phosphohistidine intermediate" evidence="6">
    <location>
        <position position="446"/>
    </location>
</feature>
<evidence type="ECO:0000259" key="8">
    <source>
        <dbReference type="Pfam" id="PF02503"/>
    </source>
</evidence>
<dbReference type="GO" id="GO:0005524">
    <property type="term" value="F:ATP binding"/>
    <property type="evidence" value="ECO:0007669"/>
    <property type="project" value="UniProtKB-KW"/>
</dbReference>
<feature type="binding site" evidence="6">
    <location>
        <position position="386"/>
    </location>
    <ligand>
        <name>Mg(2+)</name>
        <dbReference type="ChEBI" id="CHEBI:18420"/>
    </ligand>
</feature>
<accession>A0A380N1R0</accession>
<dbReference type="GO" id="GO:0009358">
    <property type="term" value="C:polyphosphate kinase complex"/>
    <property type="evidence" value="ECO:0007669"/>
    <property type="project" value="InterPro"/>
</dbReference>
<proteinExistence type="inferred from homology"/>
<comment type="PTM">
    <text evidence="6 7">An intermediate of this reaction is the autophosphorylated ppk in which a phosphate is covalently linked to a histidine residue through a N-P bond.</text>
</comment>
<dbReference type="Pfam" id="PF17941">
    <property type="entry name" value="PP_kinase_C_1"/>
    <property type="match status" value="1"/>
</dbReference>
<dbReference type="InterPro" id="IPR024953">
    <property type="entry name" value="PP_kinase_middle"/>
</dbReference>
<protein>
    <recommendedName>
        <fullName evidence="6 7">Polyphosphate kinase</fullName>
        <ecNumber evidence="6 7">2.7.4.1</ecNumber>
    </recommendedName>
    <alternativeName>
        <fullName evidence="6">ATP-polyphosphate phosphotransferase</fullName>
    </alternativeName>
    <alternativeName>
        <fullName evidence="6">Polyphosphoric acid kinase</fullName>
    </alternativeName>
</protein>